<dbReference type="AlphaFoldDB" id="A0A2Z3GHR6"/>
<protein>
    <submittedName>
        <fullName evidence="2">Uncharacterized protein</fullName>
    </submittedName>
</protein>
<sequence length="180" mass="19996">MGALVLTHLAALALCWYAPRFWVAQDVKAFNANPADDTSHGKFHRQRLTWRVALGVLVALTASEPALPHWGAFACSSGALLSFGAAYFFYDFNPRLNKARGLAYVGQYYVSFDPNAAWFPDRWLARRARAALPTYGQPSAVLDANRRAYAARQLQQLGRWVLETGALCYALLTLLAFVLL</sequence>
<keyword evidence="1" id="KW-0472">Membrane</keyword>
<dbReference type="KEGG" id="hnv:DDQ68_00200"/>
<organism evidence="2 3">
    <name type="scientific">Hymenobacter nivis</name>
    <dbReference type="NCBI Taxonomy" id="1850093"/>
    <lineage>
        <taxon>Bacteria</taxon>
        <taxon>Pseudomonadati</taxon>
        <taxon>Bacteroidota</taxon>
        <taxon>Cytophagia</taxon>
        <taxon>Cytophagales</taxon>
        <taxon>Hymenobacteraceae</taxon>
        <taxon>Hymenobacter</taxon>
    </lineage>
</organism>
<feature type="transmembrane region" description="Helical" evidence="1">
    <location>
        <begin position="70"/>
        <end position="90"/>
    </location>
</feature>
<accession>A0A2Z3GHR6</accession>
<dbReference type="RefSeq" id="WP_109651708.1">
    <property type="nucleotide sequence ID" value="NZ_CP029145.1"/>
</dbReference>
<evidence type="ECO:0000256" key="1">
    <source>
        <dbReference type="SAM" id="Phobius"/>
    </source>
</evidence>
<evidence type="ECO:0000313" key="3">
    <source>
        <dbReference type="Proteomes" id="UP000245999"/>
    </source>
</evidence>
<keyword evidence="1" id="KW-0812">Transmembrane</keyword>
<dbReference type="EMBL" id="CP029145">
    <property type="protein sequence ID" value="AWM31342.1"/>
    <property type="molecule type" value="Genomic_DNA"/>
</dbReference>
<proteinExistence type="predicted"/>
<dbReference type="Proteomes" id="UP000245999">
    <property type="component" value="Chromosome"/>
</dbReference>
<reference evidence="3" key="1">
    <citation type="submission" date="2018-04" db="EMBL/GenBank/DDBJ databases">
        <title>Complete genome of Antarctic heterotrophic bacterium Hymenobacter nivis.</title>
        <authorList>
            <person name="Terashima M."/>
        </authorList>
    </citation>
    <scope>NUCLEOTIDE SEQUENCE [LARGE SCALE GENOMIC DNA]</scope>
    <source>
        <strain evidence="3">NBRC 111535</strain>
    </source>
</reference>
<gene>
    <name evidence="2" type="ORF">DDQ68_00200</name>
</gene>
<feature type="transmembrane region" description="Helical" evidence="1">
    <location>
        <begin position="160"/>
        <end position="179"/>
    </location>
</feature>
<keyword evidence="1" id="KW-1133">Transmembrane helix</keyword>
<dbReference type="OrthoDB" id="880092at2"/>
<name>A0A2Z3GHR6_9BACT</name>
<keyword evidence="3" id="KW-1185">Reference proteome</keyword>
<evidence type="ECO:0000313" key="2">
    <source>
        <dbReference type="EMBL" id="AWM31342.1"/>
    </source>
</evidence>